<evidence type="ECO:0000256" key="5">
    <source>
        <dbReference type="SAM" id="Phobius"/>
    </source>
</evidence>
<dbReference type="Proteomes" id="UP000030661">
    <property type="component" value="Unassembled WGS sequence"/>
</dbReference>
<dbReference type="eggNOG" id="COG2149">
    <property type="taxonomic scope" value="Bacteria"/>
</dbReference>
<evidence type="ECO:0000256" key="2">
    <source>
        <dbReference type="ARBA" id="ARBA00022692"/>
    </source>
</evidence>
<gene>
    <name evidence="7" type="ORF">U27_05454</name>
</gene>
<dbReference type="InterPro" id="IPR003807">
    <property type="entry name" value="DUF202"/>
</dbReference>
<keyword evidence="3 5" id="KW-1133">Transmembrane helix</keyword>
<dbReference type="HOGENOM" id="CLU_157066_1_0_0"/>
<reference evidence="7" key="1">
    <citation type="journal article" date="2015" name="PeerJ">
        <title>First genomic representation of candidate bacterial phylum KSB3 points to enhanced environmental sensing as a trigger of wastewater bulking.</title>
        <authorList>
            <person name="Sekiguchi Y."/>
            <person name="Ohashi A."/>
            <person name="Parks D.H."/>
            <person name="Yamauchi T."/>
            <person name="Tyson G.W."/>
            <person name="Hugenholtz P."/>
        </authorList>
    </citation>
    <scope>NUCLEOTIDE SEQUENCE [LARGE SCALE GENOMIC DNA]</scope>
</reference>
<keyword evidence="2 5" id="KW-0812">Transmembrane</keyword>
<feature type="domain" description="DUF202" evidence="6">
    <location>
        <begin position="24"/>
        <end position="86"/>
    </location>
</feature>
<accession>A0A081C1M5</accession>
<keyword evidence="8" id="KW-1185">Reference proteome</keyword>
<evidence type="ECO:0000256" key="3">
    <source>
        <dbReference type="ARBA" id="ARBA00022989"/>
    </source>
</evidence>
<name>A0A081C1M5_VECG1</name>
<proteinExistence type="predicted"/>
<keyword evidence="4 5" id="KW-0472">Membrane</keyword>
<comment type="subcellular location">
    <subcellularLocation>
        <location evidence="1">Endomembrane system</location>
        <topology evidence="1">Multi-pass membrane protein</topology>
    </subcellularLocation>
</comment>
<organism evidence="7">
    <name type="scientific">Vecturithrix granuli</name>
    <dbReference type="NCBI Taxonomy" id="1499967"/>
    <lineage>
        <taxon>Bacteria</taxon>
        <taxon>Candidatus Moduliflexota</taxon>
        <taxon>Candidatus Vecturitrichia</taxon>
        <taxon>Candidatus Vecturitrichales</taxon>
        <taxon>Candidatus Vecturitrichaceae</taxon>
        <taxon>Candidatus Vecturithrix</taxon>
    </lineage>
</organism>
<evidence type="ECO:0000256" key="1">
    <source>
        <dbReference type="ARBA" id="ARBA00004127"/>
    </source>
</evidence>
<dbReference type="STRING" id="1499967.U27_05454"/>
<sequence>MKHTPYARFDSHNLILRDELAIDRTLLANERTLLAYLRSGVALVIAGLTIMNLSQEAWFWIVGVACLPIGIIAGIVGVVRYRRMNNAIALVRKQQRIETTGAANTRVNPEGEL</sequence>
<dbReference type="Pfam" id="PF02656">
    <property type="entry name" value="DUF202"/>
    <property type="match status" value="1"/>
</dbReference>
<evidence type="ECO:0000259" key="6">
    <source>
        <dbReference type="Pfam" id="PF02656"/>
    </source>
</evidence>
<evidence type="ECO:0000313" key="8">
    <source>
        <dbReference type="Proteomes" id="UP000030661"/>
    </source>
</evidence>
<dbReference type="EMBL" id="DF820467">
    <property type="protein sequence ID" value="GAK58480.1"/>
    <property type="molecule type" value="Genomic_DNA"/>
</dbReference>
<evidence type="ECO:0000313" key="7">
    <source>
        <dbReference type="EMBL" id="GAK58480.1"/>
    </source>
</evidence>
<feature type="transmembrane region" description="Helical" evidence="5">
    <location>
        <begin position="57"/>
        <end position="79"/>
    </location>
</feature>
<protein>
    <recommendedName>
        <fullName evidence="6">DUF202 domain-containing protein</fullName>
    </recommendedName>
</protein>
<evidence type="ECO:0000256" key="4">
    <source>
        <dbReference type="ARBA" id="ARBA00023136"/>
    </source>
</evidence>
<dbReference type="GO" id="GO:0012505">
    <property type="term" value="C:endomembrane system"/>
    <property type="evidence" value="ECO:0007669"/>
    <property type="project" value="UniProtKB-SubCell"/>
</dbReference>
<feature type="transmembrane region" description="Helical" evidence="5">
    <location>
        <begin position="33"/>
        <end position="51"/>
    </location>
</feature>
<dbReference type="AlphaFoldDB" id="A0A081C1M5"/>